<feature type="binding site" evidence="9">
    <location>
        <position position="21"/>
    </location>
    <ligand>
        <name>Mg(2+)</name>
        <dbReference type="ChEBI" id="CHEBI:18420"/>
        <note>catalytic</note>
    </ligand>
</feature>
<reference evidence="11 12" key="1">
    <citation type="submission" date="2024-09" db="EMBL/GenBank/DDBJ databases">
        <authorList>
            <person name="Sun Q."/>
            <person name="Mori K."/>
        </authorList>
    </citation>
    <scope>NUCLEOTIDE SEQUENCE [LARGE SCALE GENOMIC DNA]</scope>
    <source>
        <strain evidence="11 12">CCM 8543</strain>
    </source>
</reference>
<keyword evidence="7 9" id="KW-0460">Magnesium</keyword>
<evidence type="ECO:0000256" key="8">
    <source>
        <dbReference type="ARBA" id="ARBA00023118"/>
    </source>
</evidence>
<dbReference type="InterPro" id="IPR021127">
    <property type="entry name" value="CRISPR_associated_Cas2"/>
</dbReference>
<dbReference type="InterPro" id="IPR019199">
    <property type="entry name" value="Virulence_VapD/CRISPR_Cas2"/>
</dbReference>
<evidence type="ECO:0000256" key="1">
    <source>
        <dbReference type="ARBA" id="ARBA00001946"/>
    </source>
</evidence>
<keyword evidence="6 9" id="KW-0378">Hydrolase</keyword>
<feature type="compositionally biased region" description="Basic and acidic residues" evidence="10">
    <location>
        <begin position="103"/>
        <end position="115"/>
    </location>
</feature>
<comment type="subunit">
    <text evidence="9">Homodimer, forms a heterotetramer with a Cas1 homodimer.</text>
</comment>
<feature type="region of interest" description="Disordered" evidence="10">
    <location>
        <begin position="96"/>
        <end position="115"/>
    </location>
</feature>
<name>A0ABV6DDF9_9HYPH</name>
<dbReference type="Pfam" id="PF09827">
    <property type="entry name" value="CRISPR_Cas2"/>
    <property type="match status" value="1"/>
</dbReference>
<dbReference type="EC" id="3.1.-.-" evidence="9"/>
<sequence length="115" mass="13679">MPERYQQLSGYQIMWVWVLFDLPVGTRAERKRAMRFRNDLLDLGFEMVQFSVYLRHAWSREKAESYARQVGDCIPEAGHVQILFFTDKQYAQSQVFRGRARAPKPEEKPRQLVLL</sequence>
<evidence type="ECO:0000256" key="5">
    <source>
        <dbReference type="ARBA" id="ARBA00022759"/>
    </source>
</evidence>
<keyword evidence="3 9" id="KW-0540">Nuclease</keyword>
<organism evidence="11 12">
    <name type="scientific">Chelativorans intermedius</name>
    <dbReference type="NCBI Taxonomy" id="515947"/>
    <lineage>
        <taxon>Bacteria</taxon>
        <taxon>Pseudomonadati</taxon>
        <taxon>Pseudomonadota</taxon>
        <taxon>Alphaproteobacteria</taxon>
        <taxon>Hyphomicrobiales</taxon>
        <taxon>Phyllobacteriaceae</taxon>
        <taxon>Chelativorans</taxon>
    </lineage>
</organism>
<evidence type="ECO:0000256" key="10">
    <source>
        <dbReference type="SAM" id="MobiDB-lite"/>
    </source>
</evidence>
<evidence type="ECO:0000313" key="12">
    <source>
        <dbReference type="Proteomes" id="UP001589755"/>
    </source>
</evidence>
<dbReference type="RefSeq" id="WP_261522842.1">
    <property type="nucleotide sequence ID" value="NZ_JAODNW010000048.1"/>
</dbReference>
<evidence type="ECO:0000256" key="7">
    <source>
        <dbReference type="ARBA" id="ARBA00022842"/>
    </source>
</evidence>
<accession>A0ABV6DDF9</accession>
<comment type="similarity">
    <text evidence="2 9">Belongs to the CRISPR-associated endoribonuclease Cas2 protein family.</text>
</comment>
<gene>
    <name evidence="9 11" type="primary">cas2</name>
    <name evidence="11" type="ORF">ACFFJ2_20040</name>
</gene>
<evidence type="ECO:0000256" key="3">
    <source>
        <dbReference type="ARBA" id="ARBA00022722"/>
    </source>
</evidence>
<keyword evidence="5 9" id="KW-0255">Endonuclease</keyword>
<comment type="caution">
    <text evidence="11">The sequence shown here is derived from an EMBL/GenBank/DDBJ whole genome shotgun (WGS) entry which is preliminary data.</text>
</comment>
<dbReference type="HAMAP" id="MF_01471">
    <property type="entry name" value="Cas2"/>
    <property type="match status" value="1"/>
</dbReference>
<proteinExistence type="inferred from homology"/>
<evidence type="ECO:0000256" key="2">
    <source>
        <dbReference type="ARBA" id="ARBA00009959"/>
    </source>
</evidence>
<dbReference type="GO" id="GO:0004519">
    <property type="term" value="F:endonuclease activity"/>
    <property type="evidence" value="ECO:0007669"/>
    <property type="project" value="UniProtKB-KW"/>
</dbReference>
<evidence type="ECO:0000256" key="9">
    <source>
        <dbReference type="HAMAP-Rule" id="MF_01471"/>
    </source>
</evidence>
<evidence type="ECO:0000256" key="6">
    <source>
        <dbReference type="ARBA" id="ARBA00022801"/>
    </source>
</evidence>
<keyword evidence="8 9" id="KW-0051">Antiviral defense</keyword>
<comment type="function">
    <text evidence="9">CRISPR (clustered regularly interspaced short palindromic repeat), is an adaptive immune system that provides protection against mobile genetic elements (viruses, transposable elements and conjugative plasmids). CRISPR clusters contain sequences complementary to antecedent mobile elements and target invading nucleic acids. CRISPR clusters are transcribed and processed into CRISPR RNA (crRNA). Functions as a ssRNA-specific endoribonuclease. Involved in the integration of spacer DNA into the CRISPR cassette.</text>
</comment>
<keyword evidence="4 9" id="KW-0479">Metal-binding</keyword>
<dbReference type="SUPFAM" id="SSF143430">
    <property type="entry name" value="TTP0101/SSO1404-like"/>
    <property type="match status" value="1"/>
</dbReference>
<keyword evidence="12" id="KW-1185">Reference proteome</keyword>
<comment type="cofactor">
    <cofactor evidence="1 9">
        <name>Mg(2+)</name>
        <dbReference type="ChEBI" id="CHEBI:18420"/>
    </cofactor>
</comment>
<protein>
    <recommendedName>
        <fullName evidence="9">CRISPR-associated endoribonuclease Cas2</fullName>
        <ecNumber evidence="9">3.1.-.-</ecNumber>
    </recommendedName>
</protein>
<dbReference type="EMBL" id="JBHLXD010000072">
    <property type="protein sequence ID" value="MFC0210681.1"/>
    <property type="molecule type" value="Genomic_DNA"/>
</dbReference>
<evidence type="ECO:0000313" key="11">
    <source>
        <dbReference type="EMBL" id="MFC0210681.1"/>
    </source>
</evidence>
<evidence type="ECO:0000256" key="4">
    <source>
        <dbReference type="ARBA" id="ARBA00022723"/>
    </source>
</evidence>
<dbReference type="Proteomes" id="UP001589755">
    <property type="component" value="Unassembled WGS sequence"/>
</dbReference>
<dbReference type="NCBIfam" id="TIGR01573">
    <property type="entry name" value="cas2"/>
    <property type="match status" value="1"/>
</dbReference>